<dbReference type="AlphaFoldDB" id="A0A934K3L1"/>
<evidence type="ECO:0000256" key="1">
    <source>
        <dbReference type="SAM" id="Phobius"/>
    </source>
</evidence>
<feature type="transmembrane region" description="Helical" evidence="1">
    <location>
        <begin position="139"/>
        <end position="157"/>
    </location>
</feature>
<comment type="caution">
    <text evidence="3">The sequence shown here is derived from an EMBL/GenBank/DDBJ whole genome shotgun (WGS) entry which is preliminary data.</text>
</comment>
<dbReference type="EMBL" id="JAEKNR010000233">
    <property type="protein sequence ID" value="MBJ7601016.1"/>
    <property type="molecule type" value="Genomic_DNA"/>
</dbReference>
<keyword evidence="1" id="KW-1133">Transmembrane helix</keyword>
<evidence type="ECO:0000313" key="4">
    <source>
        <dbReference type="Proteomes" id="UP000612893"/>
    </source>
</evidence>
<feature type="domain" description="CAAX prenyl protease 2/Lysostaphin resistance protein A-like" evidence="2">
    <location>
        <begin position="70"/>
        <end position="176"/>
    </location>
</feature>
<proteinExistence type="predicted"/>
<keyword evidence="4" id="KW-1185">Reference proteome</keyword>
<evidence type="ECO:0000313" key="3">
    <source>
        <dbReference type="EMBL" id="MBJ7601016.1"/>
    </source>
</evidence>
<keyword evidence="3" id="KW-0378">Hydrolase</keyword>
<dbReference type="PANTHER" id="PTHR35797:SF1">
    <property type="entry name" value="PROTEASE"/>
    <property type="match status" value="1"/>
</dbReference>
<dbReference type="InterPro" id="IPR003675">
    <property type="entry name" value="Rce1/LyrA-like_dom"/>
</dbReference>
<dbReference type="InterPro" id="IPR042150">
    <property type="entry name" value="MmRce1-like"/>
</dbReference>
<feature type="transmembrane region" description="Helical" evidence="1">
    <location>
        <begin position="193"/>
        <end position="210"/>
    </location>
</feature>
<dbReference type="PANTHER" id="PTHR35797">
    <property type="entry name" value="PROTEASE-RELATED"/>
    <property type="match status" value="1"/>
</dbReference>
<dbReference type="GO" id="GO:0080120">
    <property type="term" value="P:CAAX-box protein maturation"/>
    <property type="evidence" value="ECO:0007669"/>
    <property type="project" value="UniProtKB-ARBA"/>
</dbReference>
<feature type="transmembrane region" description="Helical" evidence="1">
    <location>
        <begin position="164"/>
        <end position="181"/>
    </location>
</feature>
<keyword evidence="3" id="KW-0482">Metalloprotease</keyword>
<dbReference type="Pfam" id="PF02517">
    <property type="entry name" value="Rce1-like"/>
    <property type="match status" value="1"/>
</dbReference>
<evidence type="ECO:0000259" key="2">
    <source>
        <dbReference type="Pfam" id="PF02517"/>
    </source>
</evidence>
<keyword evidence="1" id="KW-0812">Transmembrane</keyword>
<dbReference type="GO" id="GO:0004175">
    <property type="term" value="F:endopeptidase activity"/>
    <property type="evidence" value="ECO:0007669"/>
    <property type="project" value="UniProtKB-ARBA"/>
</dbReference>
<dbReference type="GO" id="GO:0008237">
    <property type="term" value="F:metallopeptidase activity"/>
    <property type="evidence" value="ECO:0007669"/>
    <property type="project" value="UniProtKB-KW"/>
</dbReference>
<name>A0A934K3L1_9BACT</name>
<protein>
    <submittedName>
        <fullName evidence="3">CPBP family intramembrane metalloprotease</fullName>
    </submittedName>
</protein>
<keyword evidence="3" id="KW-0645">Protease</keyword>
<accession>A0A934K3L1</accession>
<keyword evidence="1" id="KW-0472">Membrane</keyword>
<gene>
    <name evidence="3" type="ORF">JF922_23465</name>
</gene>
<reference evidence="3" key="1">
    <citation type="submission" date="2020-10" db="EMBL/GenBank/DDBJ databases">
        <title>Ca. Dormibacterota MAGs.</title>
        <authorList>
            <person name="Montgomery K."/>
        </authorList>
    </citation>
    <scope>NUCLEOTIDE SEQUENCE [LARGE SCALE GENOMIC DNA]</scope>
    <source>
        <strain evidence="3">SC8812_S17_10</strain>
    </source>
</reference>
<organism evidence="3 4">
    <name type="scientific">Candidatus Nephthysia bennettiae</name>
    <dbReference type="NCBI Taxonomy" id="3127016"/>
    <lineage>
        <taxon>Bacteria</taxon>
        <taxon>Bacillati</taxon>
        <taxon>Candidatus Dormiibacterota</taxon>
        <taxon>Candidatus Dormibacteria</taxon>
        <taxon>Candidatus Dormibacterales</taxon>
        <taxon>Candidatus Dormibacteraceae</taxon>
        <taxon>Candidatus Nephthysia</taxon>
    </lineage>
</organism>
<sequence>MAALVVTAVIAGKPGLRRFFQRFLLWRANPIWYLFIFVGVPLIYAAGIALVPGALASFKTPSPTWWLLLPVLFLYIVILGGPLFEEPGWRGFALPRLQRRWGPLAGALILGVLWAAWHATEYLTPEFARANGGLTLSGAGVFLLAAVCFSIIVAWVFNHTGGSILIAILLHGSINFSQGLTSDLFPGAAFNEVGPVVAFGVTSLIIVVATRGRLGYAVTDPAA</sequence>
<feature type="transmembrane region" description="Helical" evidence="1">
    <location>
        <begin position="63"/>
        <end position="81"/>
    </location>
</feature>
<feature type="transmembrane region" description="Helical" evidence="1">
    <location>
        <begin position="101"/>
        <end position="119"/>
    </location>
</feature>
<dbReference type="Proteomes" id="UP000612893">
    <property type="component" value="Unassembled WGS sequence"/>
</dbReference>
<dbReference type="RefSeq" id="WP_338205051.1">
    <property type="nucleotide sequence ID" value="NZ_JAEKNR010000233.1"/>
</dbReference>
<feature type="transmembrane region" description="Helical" evidence="1">
    <location>
        <begin position="31"/>
        <end position="51"/>
    </location>
</feature>